<evidence type="ECO:0000313" key="3">
    <source>
        <dbReference type="Proteomes" id="UP000789901"/>
    </source>
</evidence>
<organism evidence="2 3">
    <name type="scientific">Gigaspora margarita</name>
    <dbReference type="NCBI Taxonomy" id="4874"/>
    <lineage>
        <taxon>Eukaryota</taxon>
        <taxon>Fungi</taxon>
        <taxon>Fungi incertae sedis</taxon>
        <taxon>Mucoromycota</taxon>
        <taxon>Glomeromycotina</taxon>
        <taxon>Glomeromycetes</taxon>
        <taxon>Diversisporales</taxon>
        <taxon>Gigasporaceae</taxon>
        <taxon>Gigaspora</taxon>
    </lineage>
</organism>
<gene>
    <name evidence="2" type="ORF">GMARGA_LOCUS20427</name>
</gene>
<dbReference type="EMBL" id="CAJVQB010017898">
    <property type="protein sequence ID" value="CAG8785859.1"/>
    <property type="molecule type" value="Genomic_DNA"/>
</dbReference>
<proteinExistence type="predicted"/>
<feature type="coiled-coil region" evidence="1">
    <location>
        <begin position="96"/>
        <end position="144"/>
    </location>
</feature>
<dbReference type="InterPro" id="IPR010989">
    <property type="entry name" value="SNARE"/>
</dbReference>
<dbReference type="Proteomes" id="UP000789901">
    <property type="component" value="Unassembled WGS sequence"/>
</dbReference>
<reference evidence="2 3" key="1">
    <citation type="submission" date="2021-06" db="EMBL/GenBank/DDBJ databases">
        <authorList>
            <person name="Kallberg Y."/>
            <person name="Tangrot J."/>
            <person name="Rosling A."/>
        </authorList>
    </citation>
    <scope>NUCLEOTIDE SEQUENCE [LARGE SCALE GENOMIC DNA]</scope>
    <source>
        <strain evidence="2 3">120-4 pot B 10/14</strain>
    </source>
</reference>
<comment type="caution">
    <text evidence="2">The sequence shown here is derived from an EMBL/GenBank/DDBJ whole genome shotgun (WGS) entry which is preliminary data.</text>
</comment>
<evidence type="ECO:0000313" key="2">
    <source>
        <dbReference type="EMBL" id="CAG8785859.1"/>
    </source>
</evidence>
<sequence length="151" mass="17851">MAHSSSSNDVGQYLDKTEAVEKSLTSLEPIFIASKRSTLIQREGSYRKERDCLINETRTLIFENKDRIKQFEYENSRLHISDPNYELHRRRHEFLRENLQMQYKNIELTIAELAALLKELHLQAEEQDQNIVQIEENTEKAASKLEKQMKI</sequence>
<keyword evidence="3" id="KW-1185">Reference proteome</keyword>
<dbReference type="SUPFAM" id="SSF47661">
    <property type="entry name" value="t-snare proteins"/>
    <property type="match status" value="1"/>
</dbReference>
<name>A0ABN7VMN0_GIGMA</name>
<accession>A0ABN7VMN0</accession>
<protein>
    <submittedName>
        <fullName evidence="2">21194_t:CDS:1</fullName>
    </submittedName>
</protein>
<dbReference type="Gene3D" id="1.20.5.110">
    <property type="match status" value="1"/>
</dbReference>
<evidence type="ECO:0000256" key="1">
    <source>
        <dbReference type="SAM" id="Coils"/>
    </source>
</evidence>
<keyword evidence="1" id="KW-0175">Coiled coil</keyword>